<comment type="caution">
    <text evidence="1">The sequence shown here is derived from an EMBL/GenBank/DDBJ whole genome shotgun (WGS) entry which is preliminary data.</text>
</comment>
<dbReference type="EMBL" id="BLXT01004787">
    <property type="protein sequence ID" value="GFO17387.1"/>
    <property type="molecule type" value="Genomic_DNA"/>
</dbReference>
<protein>
    <submittedName>
        <fullName evidence="1">Uncharacterized protein</fullName>
    </submittedName>
</protein>
<keyword evidence="2" id="KW-1185">Reference proteome</keyword>
<name>A0AAV4BEL1_9GAST</name>
<gene>
    <name evidence="1" type="ORF">PoB_004389200</name>
</gene>
<evidence type="ECO:0000313" key="1">
    <source>
        <dbReference type="EMBL" id="GFO17387.1"/>
    </source>
</evidence>
<evidence type="ECO:0000313" key="2">
    <source>
        <dbReference type="Proteomes" id="UP000735302"/>
    </source>
</evidence>
<reference evidence="1 2" key="1">
    <citation type="journal article" date="2021" name="Elife">
        <title>Chloroplast acquisition without the gene transfer in kleptoplastic sea slugs, Plakobranchus ocellatus.</title>
        <authorList>
            <person name="Maeda T."/>
            <person name="Takahashi S."/>
            <person name="Yoshida T."/>
            <person name="Shimamura S."/>
            <person name="Takaki Y."/>
            <person name="Nagai Y."/>
            <person name="Toyoda A."/>
            <person name="Suzuki Y."/>
            <person name="Arimoto A."/>
            <person name="Ishii H."/>
            <person name="Satoh N."/>
            <person name="Nishiyama T."/>
            <person name="Hasebe M."/>
            <person name="Maruyama T."/>
            <person name="Minagawa J."/>
            <person name="Obokata J."/>
            <person name="Shigenobu S."/>
        </authorList>
    </citation>
    <scope>NUCLEOTIDE SEQUENCE [LARGE SCALE GENOMIC DNA]</scope>
</reference>
<sequence>MDFGGEGVKRQGGRWRTLGFLRRGEKDLGLEREGGHSTGEAEALGKLGVKEPPQIEDIVFSASMARDAKQLNVSLGASCLFNLSALRLADVSVFCCSLGTVSRRIFLGFPLGQAEGALLPPSLGSAAGFVQS</sequence>
<dbReference type="AlphaFoldDB" id="A0AAV4BEL1"/>
<accession>A0AAV4BEL1</accession>
<dbReference type="Proteomes" id="UP000735302">
    <property type="component" value="Unassembled WGS sequence"/>
</dbReference>
<organism evidence="1 2">
    <name type="scientific">Plakobranchus ocellatus</name>
    <dbReference type="NCBI Taxonomy" id="259542"/>
    <lineage>
        <taxon>Eukaryota</taxon>
        <taxon>Metazoa</taxon>
        <taxon>Spiralia</taxon>
        <taxon>Lophotrochozoa</taxon>
        <taxon>Mollusca</taxon>
        <taxon>Gastropoda</taxon>
        <taxon>Heterobranchia</taxon>
        <taxon>Euthyneura</taxon>
        <taxon>Panpulmonata</taxon>
        <taxon>Sacoglossa</taxon>
        <taxon>Placobranchoidea</taxon>
        <taxon>Plakobranchidae</taxon>
        <taxon>Plakobranchus</taxon>
    </lineage>
</organism>
<proteinExistence type="predicted"/>